<evidence type="ECO:0000313" key="1">
    <source>
        <dbReference type="EMBL" id="CSB67190.1"/>
    </source>
</evidence>
<sequence length="61" mass="7299">MKTVFARFKFRHLRQQFVTLFGCNEIRHHNQIAIAILITAHQFNRFEDHGLKICTAMKRIT</sequence>
<protein>
    <submittedName>
        <fullName evidence="1">Uncharacterized protein</fullName>
    </submittedName>
</protein>
<proteinExistence type="predicted"/>
<gene>
    <name evidence="1" type="ORF">ERS013201_00615</name>
</gene>
<dbReference type="EMBL" id="CWQJ01000003">
    <property type="protein sequence ID" value="CSB67190.1"/>
    <property type="molecule type" value="Genomic_DNA"/>
</dbReference>
<dbReference type="Proteomes" id="UP000046067">
    <property type="component" value="Unassembled WGS sequence"/>
</dbReference>
<organism evidence="1 2">
    <name type="scientific">Vibrio cholerae</name>
    <dbReference type="NCBI Taxonomy" id="666"/>
    <lineage>
        <taxon>Bacteria</taxon>
        <taxon>Pseudomonadati</taxon>
        <taxon>Pseudomonadota</taxon>
        <taxon>Gammaproteobacteria</taxon>
        <taxon>Vibrionales</taxon>
        <taxon>Vibrionaceae</taxon>
        <taxon>Vibrio</taxon>
    </lineage>
</organism>
<evidence type="ECO:0000313" key="2">
    <source>
        <dbReference type="Proteomes" id="UP000046067"/>
    </source>
</evidence>
<name>A0A655VG04_VIBCL</name>
<dbReference type="AlphaFoldDB" id="A0A655VG04"/>
<accession>A0A655VG04</accession>
<reference evidence="1 2" key="1">
    <citation type="submission" date="2015-07" db="EMBL/GenBank/DDBJ databases">
        <authorList>
            <consortium name="Pathogen Informatics"/>
        </authorList>
    </citation>
    <scope>NUCLEOTIDE SEQUENCE [LARGE SCALE GENOMIC DNA]</scope>
    <source>
        <strain evidence="1 2">A325</strain>
    </source>
</reference>